<evidence type="ECO:0000313" key="5">
    <source>
        <dbReference type="Proteomes" id="UP000460221"/>
    </source>
</evidence>
<organism evidence="4 5">
    <name type="scientific">Nakamurella alba</name>
    <dbReference type="NCBI Taxonomy" id="2665158"/>
    <lineage>
        <taxon>Bacteria</taxon>
        <taxon>Bacillati</taxon>
        <taxon>Actinomycetota</taxon>
        <taxon>Actinomycetes</taxon>
        <taxon>Nakamurellales</taxon>
        <taxon>Nakamurellaceae</taxon>
        <taxon>Nakamurella</taxon>
    </lineage>
</organism>
<dbReference type="GO" id="GO:0016491">
    <property type="term" value="F:oxidoreductase activity"/>
    <property type="evidence" value="ECO:0007669"/>
    <property type="project" value="UniProtKB-KW"/>
</dbReference>
<gene>
    <name evidence="4" type="ORF">GIS00_14795</name>
</gene>
<dbReference type="CDD" id="cd05233">
    <property type="entry name" value="SDR_c"/>
    <property type="match status" value="1"/>
</dbReference>
<dbReference type="SMART" id="SM00822">
    <property type="entry name" value="PKS_KR"/>
    <property type="match status" value="1"/>
</dbReference>
<dbReference type="InterPro" id="IPR002347">
    <property type="entry name" value="SDR_fam"/>
</dbReference>
<evidence type="ECO:0000259" key="3">
    <source>
        <dbReference type="SMART" id="SM00822"/>
    </source>
</evidence>
<evidence type="ECO:0000256" key="1">
    <source>
        <dbReference type="ARBA" id="ARBA00006484"/>
    </source>
</evidence>
<dbReference type="SUPFAM" id="SSF51735">
    <property type="entry name" value="NAD(P)-binding Rossmann-fold domains"/>
    <property type="match status" value="1"/>
</dbReference>
<keyword evidence="5" id="KW-1185">Reference proteome</keyword>
<dbReference type="PANTHER" id="PTHR43477:SF1">
    <property type="entry name" value="DIHYDROANTICAPSIN 7-DEHYDROGENASE"/>
    <property type="match status" value="1"/>
</dbReference>
<dbReference type="Pfam" id="PF13561">
    <property type="entry name" value="adh_short_C2"/>
    <property type="match status" value="1"/>
</dbReference>
<dbReference type="FunFam" id="3.40.50.720:FF:000084">
    <property type="entry name" value="Short-chain dehydrogenase reductase"/>
    <property type="match status" value="1"/>
</dbReference>
<dbReference type="Proteomes" id="UP000460221">
    <property type="component" value="Unassembled WGS sequence"/>
</dbReference>
<accession>A0A7K1FPE3</accession>
<evidence type="ECO:0000313" key="4">
    <source>
        <dbReference type="EMBL" id="MTD15209.1"/>
    </source>
</evidence>
<feature type="domain" description="Ketoreductase" evidence="3">
    <location>
        <begin position="25"/>
        <end position="200"/>
    </location>
</feature>
<comment type="caution">
    <text evidence="4">The sequence shown here is derived from an EMBL/GenBank/DDBJ whole genome shotgun (WGS) entry which is preliminary data.</text>
</comment>
<dbReference type="InterPro" id="IPR020904">
    <property type="entry name" value="Sc_DH/Rdtase_CS"/>
</dbReference>
<dbReference type="AlphaFoldDB" id="A0A7K1FPE3"/>
<proteinExistence type="inferred from homology"/>
<dbReference type="Gene3D" id="3.40.50.720">
    <property type="entry name" value="NAD(P)-binding Rossmann-like Domain"/>
    <property type="match status" value="1"/>
</dbReference>
<dbReference type="PANTHER" id="PTHR43477">
    <property type="entry name" value="DIHYDROANTICAPSIN 7-DEHYDROGENASE"/>
    <property type="match status" value="1"/>
</dbReference>
<reference evidence="4 5" key="1">
    <citation type="submission" date="2019-11" db="EMBL/GenBank/DDBJ databases">
        <authorList>
            <person name="Jiang L.-Q."/>
        </authorList>
    </citation>
    <scope>NUCLEOTIDE SEQUENCE [LARGE SCALE GENOMIC DNA]</scope>
    <source>
        <strain evidence="4 5">YIM 132087</strain>
    </source>
</reference>
<dbReference type="EMBL" id="WLYK01000005">
    <property type="protein sequence ID" value="MTD15209.1"/>
    <property type="molecule type" value="Genomic_DNA"/>
</dbReference>
<dbReference type="PROSITE" id="PS00061">
    <property type="entry name" value="ADH_SHORT"/>
    <property type="match status" value="1"/>
</dbReference>
<dbReference type="RefSeq" id="WP_154769162.1">
    <property type="nucleotide sequence ID" value="NZ_WLYK01000005.1"/>
</dbReference>
<protein>
    <submittedName>
        <fullName evidence="4">SDR family oxidoreductase</fullName>
    </submittedName>
</protein>
<dbReference type="PRINTS" id="PR00081">
    <property type="entry name" value="GDHRDH"/>
</dbReference>
<evidence type="ECO:0000256" key="2">
    <source>
        <dbReference type="ARBA" id="ARBA00023002"/>
    </source>
</evidence>
<dbReference type="InterPro" id="IPR057326">
    <property type="entry name" value="KR_dom"/>
</dbReference>
<sequence>MSSASPGETRPDDAIPPGAAGAAAGAVLVTGAASGIGAATAIRLAGAGRRVLLLDRDADGLARTVQACGDTAVGRAVDLTRPDEVQTVVRELAAVHDIGAVVTVAGGVRGGDVITTDDETWQWNLDVNAASVFHVCRAVLPLLVARGSGAVVTFGSLTALRPMPGRAAYAAAKGAVIAFTQQLALEYGPAGISVNCICPGAVRTPLLAARFEVEPEAETALEQRIPLRRLGRPEEVAEVVELLVSRRAPYLTGQTLVIDGGQALG</sequence>
<name>A0A7K1FPE3_9ACTN</name>
<keyword evidence="2" id="KW-0560">Oxidoreductase</keyword>
<dbReference type="InterPro" id="IPR036291">
    <property type="entry name" value="NAD(P)-bd_dom_sf"/>
</dbReference>
<dbReference type="InterPro" id="IPR051122">
    <property type="entry name" value="SDR_DHRS6-like"/>
</dbReference>
<comment type="similarity">
    <text evidence="1">Belongs to the short-chain dehydrogenases/reductases (SDR) family.</text>
</comment>